<dbReference type="InterPro" id="IPR036071">
    <property type="entry name" value="AMMECR1_dom_sf"/>
</dbReference>
<evidence type="ECO:0000313" key="2">
    <source>
        <dbReference type="EMBL" id="VBB42046.1"/>
    </source>
</evidence>
<dbReference type="PANTHER" id="PTHR13016:SF0">
    <property type="entry name" value="AMME SYNDROME CANDIDATE GENE 1 PROTEIN"/>
    <property type="match status" value="1"/>
</dbReference>
<sequence>MEREDRLTPEQGRYLIDVARKTIEKALRKTPVEPGSTGGRPDTGVFRERRGTFVTLTRDGQLRGCIGHIAAQAPLIESVRENALSAAFRDPRFRPLSADEVDRIAIEVSILTEPQLMAYADAAELLAKLRPGVDGLIIKKGYHQATFLPQVWEQLPRKEEFLAHLCLKAGLDAEAWRKGDLEVLTYQVQAFEEES</sequence>
<dbReference type="SUPFAM" id="SSF143447">
    <property type="entry name" value="AMMECR1-like"/>
    <property type="match status" value="1"/>
</dbReference>
<dbReference type="EMBL" id="UPXX01000013">
    <property type="protein sequence ID" value="VBB42046.1"/>
    <property type="molecule type" value="Genomic_DNA"/>
</dbReference>
<feature type="domain" description="AMMECR1" evidence="1">
    <location>
        <begin position="10"/>
        <end position="195"/>
    </location>
</feature>
<dbReference type="Pfam" id="PF01871">
    <property type="entry name" value="AMMECR1"/>
    <property type="match status" value="1"/>
</dbReference>
<accession>A0A653A1Y0</accession>
<dbReference type="InterPro" id="IPR023473">
    <property type="entry name" value="AMMECR1"/>
</dbReference>
<dbReference type="Gene3D" id="3.30.700.20">
    <property type="entry name" value="Hypothetical protein ph0010, domain 1"/>
    <property type="match status" value="1"/>
</dbReference>
<dbReference type="Gene3D" id="3.30.1490.150">
    <property type="entry name" value="Hypothetical protein ph0010, domain 2"/>
    <property type="match status" value="1"/>
</dbReference>
<dbReference type="InterPro" id="IPR027485">
    <property type="entry name" value="AMMECR1_N"/>
</dbReference>
<dbReference type="PANTHER" id="PTHR13016">
    <property type="entry name" value="AMMECR1 HOMOLOG"/>
    <property type="match status" value="1"/>
</dbReference>
<reference evidence="2" key="1">
    <citation type="submission" date="2018-07" db="EMBL/GenBank/DDBJ databases">
        <authorList>
            <consortium name="Genoscope - CEA"/>
            <person name="William W."/>
        </authorList>
    </citation>
    <scope>NUCLEOTIDE SEQUENCE</scope>
    <source>
        <strain evidence="2">IK1</strain>
    </source>
</reference>
<organism evidence="2">
    <name type="scientific">Uncultured Desulfatiglans sp</name>
    <dbReference type="NCBI Taxonomy" id="1748965"/>
    <lineage>
        <taxon>Bacteria</taxon>
        <taxon>Pseudomonadati</taxon>
        <taxon>Thermodesulfobacteriota</taxon>
        <taxon>Desulfobacteria</taxon>
        <taxon>Desulfatiglandales</taxon>
        <taxon>Desulfatiglandaceae</taxon>
        <taxon>Desulfatiglans</taxon>
        <taxon>environmental samples</taxon>
    </lineage>
</organism>
<proteinExistence type="predicted"/>
<evidence type="ECO:0000259" key="1">
    <source>
        <dbReference type="PROSITE" id="PS51112"/>
    </source>
</evidence>
<dbReference type="InterPro" id="IPR027623">
    <property type="entry name" value="AmmeMemoSam_A"/>
</dbReference>
<gene>
    <name evidence="2" type="ORF">TRIP_B200186</name>
</gene>
<dbReference type="InterPro" id="IPR002733">
    <property type="entry name" value="AMMECR1_domain"/>
</dbReference>
<name>A0A653A1Y0_UNCDX</name>
<protein>
    <submittedName>
        <fullName evidence="2">Protein Mbar_A1807</fullName>
    </submittedName>
</protein>
<dbReference type="PROSITE" id="PS51112">
    <property type="entry name" value="AMMECR1"/>
    <property type="match status" value="1"/>
</dbReference>
<dbReference type="NCBIfam" id="TIGR04335">
    <property type="entry name" value="AmmeMemoSam_A"/>
    <property type="match status" value="1"/>
</dbReference>
<dbReference type="NCBIfam" id="TIGR00296">
    <property type="entry name" value="TIGR00296 family protein"/>
    <property type="match status" value="1"/>
</dbReference>
<dbReference type="AlphaFoldDB" id="A0A653A1Y0"/>